<organism evidence="1 2">
    <name type="scientific">Actinocorallia herbida</name>
    <dbReference type="NCBI Taxonomy" id="58109"/>
    <lineage>
        <taxon>Bacteria</taxon>
        <taxon>Bacillati</taxon>
        <taxon>Actinomycetota</taxon>
        <taxon>Actinomycetes</taxon>
        <taxon>Streptosporangiales</taxon>
        <taxon>Thermomonosporaceae</taxon>
        <taxon>Actinocorallia</taxon>
    </lineage>
</organism>
<dbReference type="Pfam" id="PF19730">
    <property type="entry name" value="DUF6221"/>
    <property type="match status" value="1"/>
</dbReference>
<dbReference type="InterPro" id="IPR046193">
    <property type="entry name" value="DUF6221"/>
</dbReference>
<accession>A0A3N1CMT2</accession>
<comment type="caution">
    <text evidence="1">The sequence shown here is derived from an EMBL/GenBank/DDBJ whole genome shotgun (WGS) entry which is preliminary data.</text>
</comment>
<reference evidence="1 2" key="1">
    <citation type="submission" date="2018-11" db="EMBL/GenBank/DDBJ databases">
        <title>Sequencing the genomes of 1000 actinobacteria strains.</title>
        <authorList>
            <person name="Klenk H.-P."/>
        </authorList>
    </citation>
    <scope>NUCLEOTIDE SEQUENCE [LARGE SCALE GENOMIC DNA]</scope>
    <source>
        <strain evidence="1 2">DSM 44254</strain>
    </source>
</reference>
<dbReference type="RefSeq" id="WP_148085826.1">
    <property type="nucleotide sequence ID" value="NZ_RJKE01000001.1"/>
</dbReference>
<sequence length="116" mass="13277">MTHEIEILAYLKDRYAEEERLAHAAGEDEGIDVYILDDDYQHNTIAIPSGRLLADVQARRRVVDEVWTGLEDFAVNIEGSRGDDCGARELRGELLRILASPYAGRLDFRREWLTET</sequence>
<protein>
    <submittedName>
        <fullName evidence="1">Uncharacterized protein</fullName>
    </submittedName>
</protein>
<evidence type="ECO:0000313" key="1">
    <source>
        <dbReference type="EMBL" id="ROO82610.1"/>
    </source>
</evidence>
<dbReference type="AlphaFoldDB" id="A0A3N1CMT2"/>
<gene>
    <name evidence="1" type="ORF">EDD29_0091</name>
</gene>
<dbReference type="OrthoDB" id="4290974at2"/>
<keyword evidence="2" id="KW-1185">Reference proteome</keyword>
<name>A0A3N1CMT2_9ACTN</name>
<proteinExistence type="predicted"/>
<dbReference type="Proteomes" id="UP000272400">
    <property type="component" value="Unassembled WGS sequence"/>
</dbReference>
<evidence type="ECO:0000313" key="2">
    <source>
        <dbReference type="Proteomes" id="UP000272400"/>
    </source>
</evidence>
<dbReference type="EMBL" id="RJKE01000001">
    <property type="protein sequence ID" value="ROO82610.1"/>
    <property type="molecule type" value="Genomic_DNA"/>
</dbReference>